<dbReference type="PRINTS" id="PR00237">
    <property type="entry name" value="GPCRRHODOPSN"/>
</dbReference>
<evidence type="ECO:0000313" key="16">
    <source>
        <dbReference type="EMBL" id="KPP72221.1"/>
    </source>
</evidence>
<feature type="transmembrane region" description="Helical" evidence="14">
    <location>
        <begin position="346"/>
        <end position="367"/>
    </location>
</feature>
<feature type="region of interest" description="Disordered" evidence="13">
    <location>
        <begin position="558"/>
        <end position="579"/>
    </location>
</feature>
<comment type="similarity">
    <text evidence="12">Belongs to the G-protein coupled receptor 1 family.</text>
</comment>
<organism evidence="16 17">
    <name type="scientific">Scleropages formosus</name>
    <name type="common">Asian bonytongue</name>
    <name type="synonym">Osteoglossum formosum</name>
    <dbReference type="NCBI Taxonomy" id="113540"/>
    <lineage>
        <taxon>Eukaryota</taxon>
        <taxon>Metazoa</taxon>
        <taxon>Chordata</taxon>
        <taxon>Craniata</taxon>
        <taxon>Vertebrata</taxon>
        <taxon>Euteleostomi</taxon>
        <taxon>Actinopterygii</taxon>
        <taxon>Neopterygii</taxon>
        <taxon>Teleostei</taxon>
        <taxon>Osteoglossocephala</taxon>
        <taxon>Osteoglossomorpha</taxon>
        <taxon>Osteoglossiformes</taxon>
        <taxon>Osteoglossidae</taxon>
        <taxon>Scleropages</taxon>
    </lineage>
</organism>
<evidence type="ECO:0000256" key="3">
    <source>
        <dbReference type="ARBA" id="ARBA00022475"/>
    </source>
</evidence>
<dbReference type="Pfam" id="PF00001">
    <property type="entry name" value="7tm_1"/>
    <property type="match status" value="1"/>
</dbReference>
<feature type="domain" description="G-protein coupled receptors family 1 profile" evidence="15">
    <location>
        <begin position="242"/>
        <end position="514"/>
    </location>
</feature>
<dbReference type="InterPro" id="IPR005390">
    <property type="entry name" value="NeuromedU_rcpt"/>
</dbReference>
<dbReference type="Proteomes" id="UP000034805">
    <property type="component" value="Unassembled WGS sequence"/>
</dbReference>
<protein>
    <submittedName>
        <fullName evidence="16">Neuromedin-U receptor 1-like</fullName>
    </submittedName>
</protein>
<feature type="region of interest" description="Disordered" evidence="13">
    <location>
        <begin position="20"/>
        <end position="39"/>
    </location>
</feature>
<evidence type="ECO:0000256" key="1">
    <source>
        <dbReference type="ARBA" id="ARBA00003593"/>
    </source>
</evidence>
<sequence>MSAQLTAGVVLSRKLKRISSNSATQKNINQTQRKSSNPQACRSFIKRMAGSKIKERRPTHDRWGVCVMEKLEALFPVRGMETMSRKTTVVFFETDDGTRVRDVLRTLQQERWWKMLMVARVSGNGNERCTRVGAVHLKTVEKVTRIGVITGSFLPSVPSFAAMTDRYNCSFADFLSPPVERCQVDGLCNRSFQLVENISVTLEDLCLSQEEFLRRHLGPRRSPVFLPVCVSFLLIFLVGAVGNALTCAVIAGNKVMHTPTNYYLFSLAVSDLLVLLLGMPLELYEMWSNYPFLFGQWGCHFKTFLFETVCFASILNVTALSVERYVAVVHPLRAKYVVTRAHAKRVILALWAASMLCAVPNTSLHGIRLESRFGHQLPESATCTLIKPTWIYNLVIQVTTGVFFLLPMLTISVLYLLIGLQLRREKMMRVIEAKSGLDRNGYSSTQKVRHRQVTKMLCVLVVVFGICWAPFHADRLMWSFIKEWTESQKHMFECVHILSGVFFYLSSVVNPILYNLMSTRFREMFREVACRRGRRGYSPSVTRVTRLTLRSTVCEAPPGLGALGSEGEDGPREQETAAP</sequence>
<keyword evidence="5 14" id="KW-1133">Transmembrane helix</keyword>
<dbReference type="PANTHER" id="PTHR24243">
    <property type="entry name" value="G-PROTEIN COUPLED RECEPTOR"/>
    <property type="match status" value="1"/>
</dbReference>
<dbReference type="PROSITE" id="PS50262">
    <property type="entry name" value="G_PROTEIN_RECEP_F1_2"/>
    <property type="match status" value="1"/>
</dbReference>
<keyword evidence="8" id="KW-1015">Disulfide bond</keyword>
<evidence type="ECO:0000256" key="8">
    <source>
        <dbReference type="ARBA" id="ARBA00023157"/>
    </source>
</evidence>
<keyword evidence="6 12" id="KW-0297">G-protein coupled receptor</keyword>
<evidence type="ECO:0000256" key="11">
    <source>
        <dbReference type="ARBA" id="ARBA00023224"/>
    </source>
</evidence>
<feature type="transmembrane region" description="Helical" evidence="14">
    <location>
        <begin position="394"/>
        <end position="418"/>
    </location>
</feature>
<keyword evidence="7 14" id="KW-0472">Membrane</keyword>
<dbReference type="PROSITE" id="PS00237">
    <property type="entry name" value="G_PROTEIN_RECEP_F1_1"/>
    <property type="match status" value="1"/>
</dbReference>
<evidence type="ECO:0000256" key="13">
    <source>
        <dbReference type="SAM" id="MobiDB-lite"/>
    </source>
</evidence>
<comment type="caution">
    <text evidence="16">The sequence shown here is derived from an EMBL/GenBank/DDBJ whole genome shotgun (WGS) entry which is preliminary data.</text>
</comment>
<evidence type="ECO:0000256" key="4">
    <source>
        <dbReference type="ARBA" id="ARBA00022692"/>
    </source>
</evidence>
<name>A0A0P7VFP4_SCLFO</name>
<evidence type="ECO:0000256" key="10">
    <source>
        <dbReference type="ARBA" id="ARBA00023180"/>
    </source>
</evidence>
<evidence type="ECO:0000256" key="9">
    <source>
        <dbReference type="ARBA" id="ARBA00023170"/>
    </source>
</evidence>
<evidence type="ECO:0000256" key="14">
    <source>
        <dbReference type="SAM" id="Phobius"/>
    </source>
</evidence>
<dbReference type="InterPro" id="IPR017452">
    <property type="entry name" value="GPCR_Rhodpsn_7TM"/>
</dbReference>
<evidence type="ECO:0000259" key="15">
    <source>
        <dbReference type="PROSITE" id="PS50262"/>
    </source>
</evidence>
<evidence type="ECO:0000256" key="5">
    <source>
        <dbReference type="ARBA" id="ARBA00022989"/>
    </source>
</evidence>
<keyword evidence="4 12" id="KW-0812">Transmembrane</keyword>
<feature type="transmembrane region" description="Helical" evidence="14">
    <location>
        <begin position="453"/>
        <end position="471"/>
    </location>
</feature>
<comment type="function">
    <text evidence="1">Receptor for the neuromedin-U and neuromedin-S neuropeptides.</text>
</comment>
<feature type="transmembrane region" description="Helical" evidence="14">
    <location>
        <begin position="495"/>
        <end position="516"/>
    </location>
</feature>
<evidence type="ECO:0000256" key="7">
    <source>
        <dbReference type="ARBA" id="ARBA00023136"/>
    </source>
</evidence>
<dbReference type="STRING" id="113540.ENSSFOP00015022359"/>
<dbReference type="AlphaFoldDB" id="A0A0P7VFP4"/>
<keyword evidence="10" id="KW-0325">Glycoprotein</keyword>
<evidence type="ECO:0000256" key="12">
    <source>
        <dbReference type="RuleBase" id="RU000688"/>
    </source>
</evidence>
<evidence type="ECO:0000256" key="6">
    <source>
        <dbReference type="ARBA" id="ARBA00023040"/>
    </source>
</evidence>
<keyword evidence="11 12" id="KW-0807">Transducer</keyword>
<dbReference type="EMBL" id="JARO02002639">
    <property type="protein sequence ID" value="KPP72221.1"/>
    <property type="molecule type" value="Genomic_DNA"/>
</dbReference>
<dbReference type="GO" id="GO:0005886">
    <property type="term" value="C:plasma membrane"/>
    <property type="evidence" value="ECO:0007669"/>
    <property type="project" value="UniProtKB-SubCell"/>
</dbReference>
<comment type="subcellular location">
    <subcellularLocation>
        <location evidence="2">Cell membrane</location>
        <topology evidence="2">Multi-pass membrane protein</topology>
    </subcellularLocation>
</comment>
<dbReference type="SUPFAM" id="SSF81321">
    <property type="entry name" value="Family A G protein-coupled receptor-like"/>
    <property type="match status" value="1"/>
</dbReference>
<feature type="transmembrane region" description="Helical" evidence="14">
    <location>
        <begin position="262"/>
        <end position="284"/>
    </location>
</feature>
<gene>
    <name evidence="16" type="ORF">Z043_108807</name>
</gene>
<evidence type="ECO:0000256" key="2">
    <source>
        <dbReference type="ARBA" id="ARBA00004651"/>
    </source>
</evidence>
<feature type="transmembrane region" description="Helical" evidence="14">
    <location>
        <begin position="304"/>
        <end position="326"/>
    </location>
</feature>
<dbReference type="PANTHER" id="PTHR24243:SF235">
    <property type="entry name" value="NEUROMEDIN-U RECEPTOR 1-RELATED"/>
    <property type="match status" value="1"/>
</dbReference>
<dbReference type="PRINTS" id="PR01565">
    <property type="entry name" value="NEUROMEDINUR"/>
</dbReference>
<evidence type="ECO:0000313" key="17">
    <source>
        <dbReference type="Proteomes" id="UP000034805"/>
    </source>
</evidence>
<dbReference type="GO" id="GO:0001607">
    <property type="term" value="F:neuromedin U receptor activity"/>
    <property type="evidence" value="ECO:0007669"/>
    <property type="project" value="InterPro"/>
</dbReference>
<proteinExistence type="inferred from homology"/>
<dbReference type="CDD" id="cd15358">
    <property type="entry name" value="7tmA_NMU-R1"/>
    <property type="match status" value="1"/>
</dbReference>
<keyword evidence="3" id="KW-1003">Cell membrane</keyword>
<feature type="compositionally biased region" description="Basic and acidic residues" evidence="13">
    <location>
        <begin position="569"/>
        <end position="579"/>
    </location>
</feature>
<dbReference type="Gene3D" id="1.20.1070.10">
    <property type="entry name" value="Rhodopsin 7-helix transmembrane proteins"/>
    <property type="match status" value="1"/>
</dbReference>
<accession>A0A0P7VFP4</accession>
<feature type="transmembrane region" description="Helical" evidence="14">
    <location>
        <begin position="224"/>
        <end position="250"/>
    </location>
</feature>
<reference evidence="16 17" key="1">
    <citation type="submission" date="2015-08" db="EMBL/GenBank/DDBJ databases">
        <title>The genome of the Asian arowana (Scleropages formosus).</title>
        <authorList>
            <person name="Tan M.H."/>
            <person name="Gan H.M."/>
            <person name="Croft L.J."/>
            <person name="Austin C.M."/>
        </authorList>
    </citation>
    <scope>NUCLEOTIDE SEQUENCE [LARGE SCALE GENOMIC DNA]</scope>
    <source>
        <strain evidence="16">Aro1</strain>
    </source>
</reference>
<dbReference type="InterPro" id="IPR000276">
    <property type="entry name" value="GPCR_Rhodpsn"/>
</dbReference>
<keyword evidence="9 12" id="KW-0675">Receptor</keyword>